<dbReference type="EMBL" id="JAHRHJ020000001">
    <property type="protein sequence ID" value="KAH9331079.1"/>
    <property type="molecule type" value="Genomic_DNA"/>
</dbReference>
<evidence type="ECO:0000313" key="2">
    <source>
        <dbReference type="EMBL" id="KAH9331079.1"/>
    </source>
</evidence>
<protein>
    <submittedName>
        <fullName evidence="2">Uncharacterized protein</fullName>
    </submittedName>
</protein>
<keyword evidence="3" id="KW-1185">Reference proteome</keyword>
<proteinExistence type="predicted"/>
<reference evidence="2 3" key="1">
    <citation type="journal article" date="2021" name="Nat. Plants">
        <title>The Taxus genome provides insights into paclitaxel biosynthesis.</title>
        <authorList>
            <person name="Xiong X."/>
            <person name="Gou J."/>
            <person name="Liao Q."/>
            <person name="Li Y."/>
            <person name="Zhou Q."/>
            <person name="Bi G."/>
            <person name="Li C."/>
            <person name="Du R."/>
            <person name="Wang X."/>
            <person name="Sun T."/>
            <person name="Guo L."/>
            <person name="Liang H."/>
            <person name="Lu P."/>
            <person name="Wu Y."/>
            <person name="Zhang Z."/>
            <person name="Ro D.K."/>
            <person name="Shang Y."/>
            <person name="Huang S."/>
            <person name="Yan J."/>
        </authorList>
    </citation>
    <scope>NUCLEOTIDE SEQUENCE [LARGE SCALE GENOMIC DNA]</scope>
    <source>
        <strain evidence="2">Ta-2019</strain>
    </source>
</reference>
<dbReference type="Proteomes" id="UP000824469">
    <property type="component" value="Unassembled WGS sequence"/>
</dbReference>
<evidence type="ECO:0000313" key="3">
    <source>
        <dbReference type="Proteomes" id="UP000824469"/>
    </source>
</evidence>
<name>A0AA38GXY1_TAXCH</name>
<feature type="non-terminal residue" evidence="2">
    <location>
        <position position="1"/>
    </location>
</feature>
<feature type="non-terminal residue" evidence="2">
    <location>
        <position position="59"/>
    </location>
</feature>
<sequence length="59" mass="5527">TFSSGASKKKLSMETIKVQFSTTIGTHGSTSSSLLPATGGGSGGIGGSSSGGYGGSGGR</sequence>
<feature type="compositionally biased region" description="Low complexity" evidence="1">
    <location>
        <begin position="24"/>
        <end position="37"/>
    </location>
</feature>
<evidence type="ECO:0000256" key="1">
    <source>
        <dbReference type="SAM" id="MobiDB-lite"/>
    </source>
</evidence>
<feature type="compositionally biased region" description="Gly residues" evidence="1">
    <location>
        <begin position="38"/>
        <end position="59"/>
    </location>
</feature>
<gene>
    <name evidence="2" type="ORF">KI387_003187</name>
</gene>
<feature type="region of interest" description="Disordered" evidence="1">
    <location>
        <begin position="24"/>
        <end position="59"/>
    </location>
</feature>
<organism evidence="2 3">
    <name type="scientific">Taxus chinensis</name>
    <name type="common">Chinese yew</name>
    <name type="synonym">Taxus wallichiana var. chinensis</name>
    <dbReference type="NCBI Taxonomy" id="29808"/>
    <lineage>
        <taxon>Eukaryota</taxon>
        <taxon>Viridiplantae</taxon>
        <taxon>Streptophyta</taxon>
        <taxon>Embryophyta</taxon>
        <taxon>Tracheophyta</taxon>
        <taxon>Spermatophyta</taxon>
        <taxon>Pinopsida</taxon>
        <taxon>Pinidae</taxon>
        <taxon>Conifers II</taxon>
        <taxon>Cupressales</taxon>
        <taxon>Taxaceae</taxon>
        <taxon>Taxus</taxon>
    </lineage>
</organism>
<accession>A0AA38GXY1</accession>
<dbReference type="AlphaFoldDB" id="A0AA38GXY1"/>
<comment type="caution">
    <text evidence="2">The sequence shown here is derived from an EMBL/GenBank/DDBJ whole genome shotgun (WGS) entry which is preliminary data.</text>
</comment>